<dbReference type="Proteomes" id="UP001302249">
    <property type="component" value="Chromosome"/>
</dbReference>
<keyword evidence="2" id="KW-1133">Transmembrane helix</keyword>
<protein>
    <submittedName>
        <fullName evidence="3">Chain-length determining protein</fullName>
    </submittedName>
</protein>
<feature type="transmembrane region" description="Helical" evidence="2">
    <location>
        <begin position="418"/>
        <end position="439"/>
    </location>
</feature>
<accession>A0ABZ0B6P7</accession>
<feature type="transmembrane region" description="Helical" evidence="2">
    <location>
        <begin position="481"/>
        <end position="502"/>
    </location>
</feature>
<keyword evidence="4" id="KW-1185">Reference proteome</keyword>
<dbReference type="RefSeq" id="WP_313913617.1">
    <property type="nucleotide sequence ID" value="NZ_CP135076.1"/>
</dbReference>
<reference evidence="3 4" key="1">
    <citation type="submission" date="2023-09" db="EMBL/GenBank/DDBJ databases">
        <authorList>
            <person name="Rey-Velasco X."/>
        </authorList>
    </citation>
    <scope>NUCLEOTIDE SEQUENCE [LARGE SCALE GENOMIC DNA]</scope>
    <source>
        <strain evidence="3 4">W311</strain>
    </source>
</reference>
<dbReference type="EMBL" id="CP135076">
    <property type="protein sequence ID" value="WNO52801.1"/>
    <property type="molecule type" value="Genomic_DNA"/>
</dbReference>
<keyword evidence="2" id="KW-0812">Transmembrane</keyword>
<keyword evidence="2" id="KW-0472">Membrane</keyword>
<feature type="coiled-coil region" evidence="1">
    <location>
        <begin position="165"/>
        <end position="234"/>
    </location>
</feature>
<evidence type="ECO:0000256" key="1">
    <source>
        <dbReference type="SAM" id="Coils"/>
    </source>
</evidence>
<evidence type="ECO:0000313" key="4">
    <source>
        <dbReference type="Proteomes" id="UP001302249"/>
    </source>
</evidence>
<dbReference type="NCBIfam" id="TIGR03007">
    <property type="entry name" value="pepcterm_ChnLen"/>
    <property type="match status" value="1"/>
</dbReference>
<organism evidence="3 4">
    <name type="scientific">Stakelama saccharophila</name>
    <dbReference type="NCBI Taxonomy" id="3075605"/>
    <lineage>
        <taxon>Bacteria</taxon>
        <taxon>Pseudomonadati</taxon>
        <taxon>Pseudomonadota</taxon>
        <taxon>Alphaproteobacteria</taxon>
        <taxon>Sphingomonadales</taxon>
        <taxon>Sphingomonadaceae</taxon>
        <taxon>Stakelama</taxon>
    </lineage>
</organism>
<proteinExistence type="predicted"/>
<dbReference type="InterPro" id="IPR050445">
    <property type="entry name" value="Bact_polysacc_biosynth/exp"/>
</dbReference>
<feature type="transmembrane region" description="Helical" evidence="2">
    <location>
        <begin position="20"/>
        <end position="37"/>
    </location>
</feature>
<gene>
    <name evidence="3" type="ORF">RPR59_10055</name>
</gene>
<sequence>MGGMYEELKAALHAIWTRRWIALAVAWAICLAGWLVVSQIPNAYQSSARVFVQLRTILPNAAAGAARIEQAKDIDRVRQTLTSAVNLEKVVRGTDLARTVSSDADVAARVAALQDMIEVTAQQDNLFRISATVAGGSDARSATLSKQIVQKMIDIFVEENLADDRAETSQSLDFLNQQLAQREKQLQEADAKRTEFRNRYLSGLPGTGSLSDRIDASQSELADVESDLAAARSSLHATQSQMAATGSRTAASGAAAGPAQARVATIEGQLADARARGWTDDHPDVIALKRQLAAAKAAAKDAPVYTGGGAANPLYVQLQSMQAQQASQVAQLQQRKARLETNLQQLQAKLDADPAAAATQAQIERDYVVLKNQYDQLLADREQVKLQSQVQNQTDAVKFSVIDPPTSPTAPASPNRPLLLTAVLVLGLAGGVGTAFGLAQIRTSFATTNKLERASGLPVIGSIGEVVTEARAQLLRRRMKWFLGGAAGLGAAYVLLLGVEFVQRGLVA</sequence>
<keyword evidence="1" id="KW-0175">Coiled coil</keyword>
<evidence type="ECO:0000256" key="2">
    <source>
        <dbReference type="SAM" id="Phobius"/>
    </source>
</evidence>
<dbReference type="PANTHER" id="PTHR32309:SF13">
    <property type="entry name" value="FERRIC ENTEROBACTIN TRANSPORT PROTEIN FEPE"/>
    <property type="match status" value="1"/>
</dbReference>
<feature type="coiled-coil region" evidence="1">
    <location>
        <begin position="322"/>
        <end position="387"/>
    </location>
</feature>
<evidence type="ECO:0000313" key="3">
    <source>
        <dbReference type="EMBL" id="WNO52801.1"/>
    </source>
</evidence>
<name>A0ABZ0B6P7_9SPHN</name>
<dbReference type="PANTHER" id="PTHR32309">
    <property type="entry name" value="TYROSINE-PROTEIN KINASE"/>
    <property type="match status" value="1"/>
</dbReference>
<dbReference type="InterPro" id="IPR014345">
    <property type="entry name" value="XrtA_polysacc_chain"/>
</dbReference>